<dbReference type="InterPro" id="IPR036047">
    <property type="entry name" value="F-box-like_dom_sf"/>
</dbReference>
<reference evidence="3" key="2">
    <citation type="submission" date="2021-03" db="UniProtKB">
        <authorList>
            <consortium name="EnsemblPlants"/>
        </authorList>
    </citation>
    <scope>IDENTIFICATION</scope>
</reference>
<dbReference type="Gene3D" id="1.20.1280.50">
    <property type="match status" value="1"/>
</dbReference>
<dbReference type="Pfam" id="PF08268">
    <property type="entry name" value="FBA_3"/>
    <property type="match status" value="1"/>
</dbReference>
<feature type="domain" description="F-box" evidence="2">
    <location>
        <begin position="36"/>
        <end position="85"/>
    </location>
</feature>
<accession>A0A803M506</accession>
<name>A0A803M506_CHEQI</name>
<dbReference type="Pfam" id="PF00646">
    <property type="entry name" value="F-box"/>
    <property type="match status" value="1"/>
</dbReference>
<evidence type="ECO:0000259" key="2">
    <source>
        <dbReference type="PROSITE" id="PS50181"/>
    </source>
</evidence>
<organism evidence="3 4">
    <name type="scientific">Chenopodium quinoa</name>
    <name type="common">Quinoa</name>
    <dbReference type="NCBI Taxonomy" id="63459"/>
    <lineage>
        <taxon>Eukaryota</taxon>
        <taxon>Viridiplantae</taxon>
        <taxon>Streptophyta</taxon>
        <taxon>Embryophyta</taxon>
        <taxon>Tracheophyta</taxon>
        <taxon>Spermatophyta</taxon>
        <taxon>Magnoliopsida</taxon>
        <taxon>eudicotyledons</taxon>
        <taxon>Gunneridae</taxon>
        <taxon>Pentapetalae</taxon>
        <taxon>Caryophyllales</taxon>
        <taxon>Chenopodiaceae</taxon>
        <taxon>Chenopodioideae</taxon>
        <taxon>Atripliceae</taxon>
        <taxon>Chenopodium</taxon>
    </lineage>
</organism>
<feature type="compositionally biased region" description="Acidic residues" evidence="1">
    <location>
        <begin position="565"/>
        <end position="590"/>
    </location>
</feature>
<dbReference type="PANTHER" id="PTHR31672:SF11">
    <property type="entry name" value="F-BOX PROTEIN CPR1-LIKE ISOFORM X2"/>
    <property type="match status" value="1"/>
</dbReference>
<reference evidence="3" key="1">
    <citation type="journal article" date="2017" name="Nature">
        <title>The genome of Chenopodium quinoa.</title>
        <authorList>
            <person name="Jarvis D.E."/>
            <person name="Ho Y.S."/>
            <person name="Lightfoot D.J."/>
            <person name="Schmoeckel S.M."/>
            <person name="Li B."/>
            <person name="Borm T.J.A."/>
            <person name="Ohyanagi H."/>
            <person name="Mineta K."/>
            <person name="Michell C.T."/>
            <person name="Saber N."/>
            <person name="Kharbatia N.M."/>
            <person name="Rupper R.R."/>
            <person name="Sharp A.R."/>
            <person name="Dally N."/>
            <person name="Boughton B.A."/>
            <person name="Woo Y.H."/>
            <person name="Gao G."/>
            <person name="Schijlen E.G.W.M."/>
            <person name="Guo X."/>
            <person name="Momin A.A."/>
            <person name="Negrao S."/>
            <person name="Al-Babili S."/>
            <person name="Gehring C."/>
            <person name="Roessner U."/>
            <person name="Jung C."/>
            <person name="Murphy K."/>
            <person name="Arold S.T."/>
            <person name="Gojobori T."/>
            <person name="van der Linden C.G."/>
            <person name="van Loo E.N."/>
            <person name="Jellen E.N."/>
            <person name="Maughan P.J."/>
            <person name="Tester M."/>
        </authorList>
    </citation>
    <scope>NUCLEOTIDE SEQUENCE [LARGE SCALE GENOMIC DNA]</scope>
    <source>
        <strain evidence="3">cv. PI 614886</strain>
    </source>
</reference>
<dbReference type="PANTHER" id="PTHR31672">
    <property type="entry name" value="BNACNNG10540D PROTEIN"/>
    <property type="match status" value="1"/>
</dbReference>
<sequence length="727" mass="82345">MRMKRKSLIEERYYGIKKRQMSFIKMVQERAVKMKTSWVPFLPNDLMFKVFLLLPIKSLLRFTCVCKAWYKLIHCAEFVEAYNNHAETTPIILRGVDNKRPFTFHVETQLSQAESFCLFPCSSGTKQSKSIHFLEIDNEKGKLIDLNISCSGSLVSTCNGLILITSMQGLMKERNSFLDQPLVGSQEKPGRLIVMNPMTRKLIGFPPGTLPSKLHEESYGLVYSHLEGVFKVVHLFKDKSGCIACEILSLQTRSWKAVNGPVGTLFNKLGQAPISALGALHWLPGPSNSNYIISMGADDEKFSVTDLPMTMGMYDRLVEMGGFLSFVNSLDMDHIDVWVLKGLEGTKWVKQHTICIDALLGYVDNEEYSLPSFGLNAKEMVFRRKKRLYSYDFELEEIREIEMDHESITAYENIIPHSNNLATWESLEPMRGNFKIVGNDELVYYGGMGRNFVVDPDIMCYWELLEFVEKCGYASVGLTLQDGLRRIEGDKEVLELVELTKKFRVLEIYLLHHEVGPFSTCRDVVSESEGREEVVLDTEYDWEDNRDDSPLRWSEVIGFNSDHSDDSDPEYEPEYEEDEDIDVGGEQEGENDGRLSDVDLETEPTEVTKQVEGTDFIVDESDESDEELREARERVKTVNHKCMKIAQQLQNEASEGRLGLQTKQIQPPTAAEGGHASDYWDSNEEAHLPIQRGGEAEGSATLKKGVSVRGGIMPPSSLSVSQHAQAC</sequence>
<dbReference type="NCBIfam" id="TIGR01640">
    <property type="entry name" value="F_box_assoc_1"/>
    <property type="match status" value="1"/>
</dbReference>
<dbReference type="InterPro" id="IPR001810">
    <property type="entry name" value="F-box_dom"/>
</dbReference>
<dbReference type="SMART" id="SM00256">
    <property type="entry name" value="FBOX"/>
    <property type="match status" value="1"/>
</dbReference>
<proteinExistence type="predicted"/>
<evidence type="ECO:0000313" key="3">
    <source>
        <dbReference type="EnsemblPlants" id="AUR62023529-RA:cds"/>
    </source>
</evidence>
<feature type="region of interest" description="Disordered" evidence="1">
    <location>
        <begin position="661"/>
        <end position="727"/>
    </location>
</feature>
<dbReference type="InterPro" id="IPR013187">
    <property type="entry name" value="F-box-assoc_dom_typ3"/>
</dbReference>
<feature type="compositionally biased region" description="Polar residues" evidence="1">
    <location>
        <begin position="716"/>
        <end position="727"/>
    </location>
</feature>
<dbReference type="PROSITE" id="PS50181">
    <property type="entry name" value="FBOX"/>
    <property type="match status" value="1"/>
</dbReference>
<dbReference type="InterPro" id="IPR017451">
    <property type="entry name" value="F-box-assoc_interact_dom"/>
</dbReference>
<protein>
    <recommendedName>
        <fullName evidence="2">F-box domain-containing protein</fullName>
    </recommendedName>
</protein>
<dbReference type="Pfam" id="PF26130">
    <property type="entry name" value="PB1-like"/>
    <property type="match status" value="1"/>
</dbReference>
<evidence type="ECO:0000256" key="1">
    <source>
        <dbReference type="SAM" id="MobiDB-lite"/>
    </source>
</evidence>
<dbReference type="InterPro" id="IPR058594">
    <property type="entry name" value="PB1-like_dom_pln"/>
</dbReference>
<dbReference type="Proteomes" id="UP000596660">
    <property type="component" value="Unplaced"/>
</dbReference>
<dbReference type="SUPFAM" id="SSF81383">
    <property type="entry name" value="F-box domain"/>
    <property type="match status" value="1"/>
</dbReference>
<dbReference type="CDD" id="cd22157">
    <property type="entry name" value="F-box_AtFBW1-like"/>
    <property type="match status" value="1"/>
</dbReference>
<dbReference type="AlphaFoldDB" id="A0A803M506"/>
<evidence type="ECO:0000313" key="4">
    <source>
        <dbReference type="Proteomes" id="UP000596660"/>
    </source>
</evidence>
<feature type="region of interest" description="Disordered" evidence="1">
    <location>
        <begin position="557"/>
        <end position="603"/>
    </location>
</feature>
<keyword evidence="4" id="KW-1185">Reference proteome</keyword>
<dbReference type="Gramene" id="AUR62023529-RA">
    <property type="protein sequence ID" value="AUR62023529-RA:cds"/>
    <property type="gene ID" value="AUR62023529"/>
</dbReference>
<dbReference type="InterPro" id="IPR050796">
    <property type="entry name" value="SCF_F-box_component"/>
</dbReference>
<dbReference type="EnsemblPlants" id="AUR62023529-RA">
    <property type="protein sequence ID" value="AUR62023529-RA:cds"/>
    <property type="gene ID" value="AUR62023529"/>
</dbReference>